<dbReference type="RefSeq" id="WP_226840188.1">
    <property type="nucleotide sequence ID" value="NZ_JAAISB010000001.1"/>
</dbReference>
<name>A0AAW4WIQ6_9FIRM</name>
<sequence length="48" mass="5773">MSDKIKYDCTTCPYPRYKDGSVIFCDVCIRKILDEQKEKKERKEQPNE</sequence>
<gene>
    <name evidence="1" type="ORF">LK487_01645</name>
</gene>
<dbReference type="AlphaFoldDB" id="A0AAW4WIQ6"/>
<reference evidence="1" key="1">
    <citation type="submission" date="2021-10" db="EMBL/GenBank/DDBJ databases">
        <title>Collection of gut derived symbiotic bacterial strains cultured from healthy donors.</title>
        <authorList>
            <person name="Lin H."/>
            <person name="Littmann E."/>
            <person name="Claire K."/>
            <person name="Pamer E."/>
        </authorList>
    </citation>
    <scope>NUCLEOTIDE SEQUENCE</scope>
    <source>
        <strain evidence="1">MSK.22.92</strain>
    </source>
</reference>
<evidence type="ECO:0000313" key="1">
    <source>
        <dbReference type="EMBL" id="MCC2745751.1"/>
    </source>
</evidence>
<evidence type="ECO:0000313" key="2">
    <source>
        <dbReference type="Proteomes" id="UP001197847"/>
    </source>
</evidence>
<protein>
    <submittedName>
        <fullName evidence="1">Uncharacterized protein</fullName>
    </submittedName>
</protein>
<organism evidence="1 2">
    <name type="scientific">Agathobacter rectalis</name>
    <dbReference type="NCBI Taxonomy" id="39491"/>
    <lineage>
        <taxon>Bacteria</taxon>
        <taxon>Bacillati</taxon>
        <taxon>Bacillota</taxon>
        <taxon>Clostridia</taxon>
        <taxon>Lachnospirales</taxon>
        <taxon>Lachnospiraceae</taxon>
        <taxon>Agathobacter</taxon>
    </lineage>
</organism>
<accession>A0AAW4WIQ6</accession>
<dbReference type="Proteomes" id="UP001197847">
    <property type="component" value="Unassembled WGS sequence"/>
</dbReference>
<dbReference type="GeneID" id="61431715"/>
<dbReference type="EMBL" id="JAJFBX010000001">
    <property type="protein sequence ID" value="MCC2745751.1"/>
    <property type="molecule type" value="Genomic_DNA"/>
</dbReference>
<proteinExistence type="predicted"/>
<comment type="caution">
    <text evidence="1">The sequence shown here is derived from an EMBL/GenBank/DDBJ whole genome shotgun (WGS) entry which is preliminary data.</text>
</comment>